<dbReference type="SUPFAM" id="SSF161098">
    <property type="entry name" value="MetI-like"/>
    <property type="match status" value="1"/>
</dbReference>
<keyword evidence="4 7" id="KW-0812">Transmembrane</keyword>
<evidence type="ECO:0000256" key="6">
    <source>
        <dbReference type="ARBA" id="ARBA00023136"/>
    </source>
</evidence>
<evidence type="ECO:0000256" key="2">
    <source>
        <dbReference type="ARBA" id="ARBA00022448"/>
    </source>
</evidence>
<feature type="transmembrane region" description="Helical" evidence="7">
    <location>
        <begin position="120"/>
        <end position="139"/>
    </location>
</feature>
<dbReference type="InterPro" id="IPR000515">
    <property type="entry name" value="MetI-like"/>
</dbReference>
<name>A0ABP3VGZ4_9BURK</name>
<reference evidence="10" key="1">
    <citation type="journal article" date="2019" name="Int. J. Syst. Evol. Microbiol.">
        <title>The Global Catalogue of Microorganisms (GCM) 10K type strain sequencing project: providing services to taxonomists for standard genome sequencing and annotation.</title>
        <authorList>
            <consortium name="The Broad Institute Genomics Platform"/>
            <consortium name="The Broad Institute Genome Sequencing Center for Infectious Disease"/>
            <person name="Wu L."/>
            <person name="Ma J."/>
        </authorList>
    </citation>
    <scope>NUCLEOTIDE SEQUENCE [LARGE SCALE GENOMIC DNA]</scope>
    <source>
        <strain evidence="10">JCM 15503</strain>
    </source>
</reference>
<feature type="transmembrane region" description="Helical" evidence="7">
    <location>
        <begin position="88"/>
        <end position="114"/>
    </location>
</feature>
<protein>
    <submittedName>
        <fullName evidence="9">ABC transporter permease</fullName>
    </submittedName>
</protein>
<sequence length="250" mass="26331">MSKARWLLPLMVFAALLAAAEAWVAAGAAPMTLPRPSTVLQLLWREHASLLSQLGVTLLTAGYGFVLAGLLALAVGFAVYAAPRSEGAVLTVGAVLSSVPMIAIAPILSVWLGLTLGTRVLITVVICLFPMLVAIVQGLHEHKAAEQELFTVLAASPWQRFRLLALPSSVPMLFVGMKISAPLAVLGALIGEWNGAETGLGVVMLNAMFGLQVQRLWATVLIACAVSSLAYAYICLVERVAGYDRAPVST</sequence>
<evidence type="ECO:0000313" key="10">
    <source>
        <dbReference type="Proteomes" id="UP001500279"/>
    </source>
</evidence>
<evidence type="ECO:0000256" key="5">
    <source>
        <dbReference type="ARBA" id="ARBA00022989"/>
    </source>
</evidence>
<evidence type="ECO:0000256" key="1">
    <source>
        <dbReference type="ARBA" id="ARBA00004651"/>
    </source>
</evidence>
<dbReference type="PROSITE" id="PS50928">
    <property type="entry name" value="ABC_TM1"/>
    <property type="match status" value="1"/>
</dbReference>
<comment type="subcellular location">
    <subcellularLocation>
        <location evidence="1 7">Cell membrane</location>
        <topology evidence="1 7">Multi-pass membrane protein</topology>
    </subcellularLocation>
</comment>
<keyword evidence="2 7" id="KW-0813">Transport</keyword>
<dbReference type="CDD" id="cd06261">
    <property type="entry name" value="TM_PBP2"/>
    <property type="match status" value="1"/>
</dbReference>
<evidence type="ECO:0000259" key="8">
    <source>
        <dbReference type="PROSITE" id="PS50928"/>
    </source>
</evidence>
<dbReference type="Proteomes" id="UP001500279">
    <property type="component" value="Unassembled WGS sequence"/>
</dbReference>
<gene>
    <name evidence="9" type="ORF">GCM10009107_31640</name>
</gene>
<dbReference type="PANTHER" id="PTHR30151">
    <property type="entry name" value="ALKANE SULFONATE ABC TRANSPORTER-RELATED, MEMBRANE SUBUNIT"/>
    <property type="match status" value="1"/>
</dbReference>
<feature type="transmembrane region" description="Helical" evidence="7">
    <location>
        <begin position="170"/>
        <end position="190"/>
    </location>
</feature>
<feature type="transmembrane region" description="Helical" evidence="7">
    <location>
        <begin position="50"/>
        <end position="81"/>
    </location>
</feature>
<evidence type="ECO:0000256" key="3">
    <source>
        <dbReference type="ARBA" id="ARBA00022475"/>
    </source>
</evidence>
<feature type="transmembrane region" description="Helical" evidence="7">
    <location>
        <begin position="216"/>
        <end position="236"/>
    </location>
</feature>
<keyword evidence="5 7" id="KW-1133">Transmembrane helix</keyword>
<evidence type="ECO:0000256" key="7">
    <source>
        <dbReference type="RuleBase" id="RU363032"/>
    </source>
</evidence>
<evidence type="ECO:0000313" key="9">
    <source>
        <dbReference type="EMBL" id="GAA0754802.1"/>
    </source>
</evidence>
<accession>A0ABP3VGZ4</accession>
<organism evidence="9 10">
    <name type="scientific">Ideonella azotifigens</name>
    <dbReference type="NCBI Taxonomy" id="513160"/>
    <lineage>
        <taxon>Bacteria</taxon>
        <taxon>Pseudomonadati</taxon>
        <taxon>Pseudomonadota</taxon>
        <taxon>Betaproteobacteria</taxon>
        <taxon>Burkholderiales</taxon>
        <taxon>Sphaerotilaceae</taxon>
        <taxon>Ideonella</taxon>
    </lineage>
</organism>
<evidence type="ECO:0000256" key="4">
    <source>
        <dbReference type="ARBA" id="ARBA00022692"/>
    </source>
</evidence>
<keyword evidence="10" id="KW-1185">Reference proteome</keyword>
<feature type="domain" description="ABC transmembrane type-1" evidence="8">
    <location>
        <begin position="54"/>
        <end position="238"/>
    </location>
</feature>
<dbReference type="Gene3D" id="1.10.3720.10">
    <property type="entry name" value="MetI-like"/>
    <property type="match status" value="1"/>
</dbReference>
<keyword evidence="6 7" id="KW-0472">Membrane</keyword>
<keyword evidence="3" id="KW-1003">Cell membrane</keyword>
<comment type="similarity">
    <text evidence="7">Belongs to the binding-protein-dependent transport system permease family.</text>
</comment>
<proteinExistence type="inferred from homology"/>
<dbReference type="PANTHER" id="PTHR30151:SF41">
    <property type="entry name" value="ABC TRANSPORTER PERMEASE PROTEIN"/>
    <property type="match status" value="1"/>
</dbReference>
<dbReference type="InterPro" id="IPR035906">
    <property type="entry name" value="MetI-like_sf"/>
</dbReference>
<comment type="caution">
    <text evidence="9">The sequence shown here is derived from an EMBL/GenBank/DDBJ whole genome shotgun (WGS) entry which is preliminary data.</text>
</comment>
<dbReference type="EMBL" id="BAAAEW010000021">
    <property type="protein sequence ID" value="GAA0754802.1"/>
    <property type="molecule type" value="Genomic_DNA"/>
</dbReference>
<dbReference type="Pfam" id="PF00528">
    <property type="entry name" value="BPD_transp_1"/>
    <property type="match status" value="1"/>
</dbReference>
<dbReference type="RefSeq" id="WP_170201022.1">
    <property type="nucleotide sequence ID" value="NZ_BAAAEW010000021.1"/>
</dbReference>